<reference evidence="7" key="1">
    <citation type="journal article" date="2019" name="Int. J. Syst. Evol. Microbiol.">
        <title>The Global Catalogue of Microorganisms (GCM) 10K type strain sequencing project: providing services to taxonomists for standard genome sequencing and annotation.</title>
        <authorList>
            <consortium name="The Broad Institute Genomics Platform"/>
            <consortium name="The Broad Institute Genome Sequencing Center for Infectious Disease"/>
            <person name="Wu L."/>
            <person name="Ma J."/>
        </authorList>
    </citation>
    <scope>NUCLEOTIDE SEQUENCE [LARGE SCALE GENOMIC DNA]</scope>
    <source>
        <strain evidence="7">CGMCC 4.7246</strain>
    </source>
</reference>
<dbReference type="EMBL" id="JBHSQO010000076">
    <property type="protein sequence ID" value="MFC6094807.1"/>
    <property type="molecule type" value="Genomic_DNA"/>
</dbReference>
<keyword evidence="5" id="KW-0472">Membrane</keyword>
<feature type="transmembrane region" description="Helical" evidence="5">
    <location>
        <begin position="6"/>
        <end position="27"/>
    </location>
</feature>
<protein>
    <submittedName>
        <fullName evidence="6">DNA recombination protein RmuC</fullName>
    </submittedName>
</protein>
<feature type="transmembrane region" description="Helical" evidence="5">
    <location>
        <begin position="206"/>
        <end position="225"/>
    </location>
</feature>
<keyword evidence="3" id="KW-0175">Coiled coil</keyword>
<dbReference type="Pfam" id="PF02646">
    <property type="entry name" value="RmuC"/>
    <property type="match status" value="1"/>
</dbReference>
<organism evidence="6 7">
    <name type="scientific">Saccharothrix lopnurensis</name>
    <dbReference type="NCBI Taxonomy" id="1670621"/>
    <lineage>
        <taxon>Bacteria</taxon>
        <taxon>Bacillati</taxon>
        <taxon>Actinomycetota</taxon>
        <taxon>Actinomycetes</taxon>
        <taxon>Pseudonocardiales</taxon>
        <taxon>Pseudonocardiaceae</taxon>
        <taxon>Saccharothrix</taxon>
    </lineage>
</organism>
<dbReference type="PANTHER" id="PTHR30563">
    <property type="entry name" value="DNA RECOMBINATION PROTEIN RMUC"/>
    <property type="match status" value="1"/>
</dbReference>
<evidence type="ECO:0000256" key="4">
    <source>
        <dbReference type="ARBA" id="ARBA00023172"/>
    </source>
</evidence>
<gene>
    <name evidence="6" type="ORF">ACFP3R_36565</name>
</gene>
<accession>A0ABW1PJ27</accession>
<dbReference type="InterPro" id="IPR003798">
    <property type="entry name" value="DNA_recombination_RmuC"/>
</dbReference>
<evidence type="ECO:0000256" key="1">
    <source>
        <dbReference type="ARBA" id="ARBA00003416"/>
    </source>
</evidence>
<dbReference type="RefSeq" id="WP_380643445.1">
    <property type="nucleotide sequence ID" value="NZ_JBHSQO010000076.1"/>
</dbReference>
<comment type="caution">
    <text evidence="6">The sequence shown here is derived from an EMBL/GenBank/DDBJ whole genome shotgun (WGS) entry which is preliminary data.</text>
</comment>
<evidence type="ECO:0000313" key="6">
    <source>
        <dbReference type="EMBL" id="MFC6094807.1"/>
    </source>
</evidence>
<name>A0ABW1PJ27_9PSEU</name>
<keyword evidence="5" id="KW-1133">Transmembrane helix</keyword>
<dbReference type="PANTHER" id="PTHR30563:SF0">
    <property type="entry name" value="DNA RECOMBINATION PROTEIN RMUC"/>
    <property type="match status" value="1"/>
</dbReference>
<evidence type="ECO:0000313" key="7">
    <source>
        <dbReference type="Proteomes" id="UP001596220"/>
    </source>
</evidence>
<sequence>MICGVTEVLSTAAVVVAFLLAGALVFLHRLYQDGVRRADAALAAVAAERERGDRQWAALQRYEVAFSSVSGRGELGERVLVETARVLGLRQGIHFEVQVDVAGGGSARPDLVLNVGGGRQVPVDAKMSMATWAEAVETDDPGERVDALRVHVRNIRARAAELAGKGYQRWADAIYGTIMFVPNDAAVAAALDTDPELLRWLLDRRVFLCGPTGFAVIASAAMFAVTDRALADDVERVREAAGRAHRAADGAVDAVNLSSTHLQRFLSARRRELDALEGFRAAVEPLSDASSGVTPLPLVRRADESLGAPLDAREA</sequence>
<proteinExistence type="inferred from homology"/>
<keyword evidence="5" id="KW-0812">Transmembrane</keyword>
<keyword evidence="4" id="KW-0233">DNA recombination</keyword>
<evidence type="ECO:0000256" key="2">
    <source>
        <dbReference type="ARBA" id="ARBA00009840"/>
    </source>
</evidence>
<comment type="similarity">
    <text evidence="2">Belongs to the RmuC family.</text>
</comment>
<dbReference type="Proteomes" id="UP001596220">
    <property type="component" value="Unassembled WGS sequence"/>
</dbReference>
<keyword evidence="7" id="KW-1185">Reference proteome</keyword>
<evidence type="ECO:0000256" key="3">
    <source>
        <dbReference type="ARBA" id="ARBA00023054"/>
    </source>
</evidence>
<evidence type="ECO:0000256" key="5">
    <source>
        <dbReference type="SAM" id="Phobius"/>
    </source>
</evidence>
<comment type="function">
    <text evidence="1">Involved in DNA recombination.</text>
</comment>